<dbReference type="EMBL" id="RKHG01000001">
    <property type="protein sequence ID" value="ROR55102.1"/>
    <property type="molecule type" value="Genomic_DNA"/>
</dbReference>
<name>A0A3N1ZY93_9ACTN</name>
<evidence type="ECO:0000313" key="2">
    <source>
        <dbReference type="EMBL" id="ROR55102.1"/>
    </source>
</evidence>
<reference evidence="2 3" key="1">
    <citation type="submission" date="2018-11" db="EMBL/GenBank/DDBJ databases">
        <title>Sequencing the genomes of 1000 actinobacteria strains.</title>
        <authorList>
            <person name="Klenk H.-P."/>
        </authorList>
    </citation>
    <scope>NUCLEOTIDE SEQUENCE [LARGE SCALE GENOMIC DNA]</scope>
    <source>
        <strain evidence="2 3">DSM 10546</strain>
    </source>
</reference>
<protein>
    <submittedName>
        <fullName evidence="2">Transposase</fullName>
    </submittedName>
</protein>
<proteinExistence type="predicted"/>
<sequence length="147" mass="16687">MSISTVSSQPSPTHDDGSMSSSHPRADGPRRRRFTPEQKLAHLAAYEEACEQQQGGAYLRREGLYSSLITEWRRLRDADVLQGKQPGQAVGRPSKEQAEIARLRRELDQTRQRLDRTETALEIMGKARALLEDISESADLETKRKKR</sequence>
<evidence type="ECO:0000256" key="1">
    <source>
        <dbReference type="SAM" id="MobiDB-lite"/>
    </source>
</evidence>
<feature type="compositionally biased region" description="Basic and acidic residues" evidence="1">
    <location>
        <begin position="24"/>
        <end position="37"/>
    </location>
</feature>
<evidence type="ECO:0000313" key="3">
    <source>
        <dbReference type="Proteomes" id="UP000275749"/>
    </source>
</evidence>
<accession>A0A3N1ZY93</accession>
<dbReference type="Proteomes" id="UP000275749">
    <property type="component" value="Unassembled WGS sequence"/>
</dbReference>
<feature type="region of interest" description="Disordered" evidence="1">
    <location>
        <begin position="1"/>
        <end position="37"/>
    </location>
</feature>
<gene>
    <name evidence="2" type="ORF">EDD41_2356</name>
</gene>
<organism evidence="2 3">
    <name type="scientific">Luteococcus japonicus</name>
    <dbReference type="NCBI Taxonomy" id="33984"/>
    <lineage>
        <taxon>Bacteria</taxon>
        <taxon>Bacillati</taxon>
        <taxon>Actinomycetota</taxon>
        <taxon>Actinomycetes</taxon>
        <taxon>Propionibacteriales</taxon>
        <taxon>Propionibacteriaceae</taxon>
        <taxon>Luteococcus</taxon>
    </lineage>
</organism>
<feature type="compositionally biased region" description="Polar residues" evidence="1">
    <location>
        <begin position="1"/>
        <end position="23"/>
    </location>
</feature>
<comment type="caution">
    <text evidence="2">The sequence shown here is derived from an EMBL/GenBank/DDBJ whole genome shotgun (WGS) entry which is preliminary data.</text>
</comment>
<dbReference type="AlphaFoldDB" id="A0A3N1ZY93"/>